<sequence>MKNDQKNFLLFAVLAALVLFGWPYIANHFFPAANPPVTKLEDGRSKPVANPATDPAADTANAIRDRAVVLRETPRVLIETPSVRGSINLRGGRIDDLVLVRHKETIAKDSPPVRLLSPSGTADAYFAQFGWSGTGITPPPADALWTASGAKLTPTTPVTLTTQAGSQRYLMQISVDNDYMFTVRQSIVNTGAQPVQVATYGLLSRRGSPVDKDTMTIQVGPIYEAGNGVKFDVDYKDIDAAPTTFNAKGGWLGFTDHYWMTALIPDQNAQHGLSLKGADQRHQADYRSPTLATLNPGQAMTQSARFFAGAKENKVLNAYEEQGVPYFSRSIDWGWFRVVEEPIFVYLDWLFRMVGNFGVAIILLTLTIRGLMFPIAQRQFASMAAMRAIQPKLKVLQERYKDDKPRLQQEMMALYKTEKVNPVAGCLPTLIQIPIFYALYKVLLLTIEMRHQPFVGWIKDLSAPDPATILNLFGYLDFTPPHFLAIGIVPVLLGISMYFQFKLNPAPMDDMQKQVFGLMPWVLMFIMAPFAVGLQVYWITSNLLTIAQQQLLYSRHPALKQAPAK</sequence>
<dbReference type="PRINTS" id="PR00701">
    <property type="entry name" value="60KDINNERMP"/>
</dbReference>
<evidence type="ECO:0000256" key="9">
    <source>
        <dbReference type="ARBA" id="ARBA00023136"/>
    </source>
</evidence>
<evidence type="ECO:0000256" key="10">
    <source>
        <dbReference type="ARBA" id="ARBA00023186"/>
    </source>
</evidence>
<evidence type="ECO:0000256" key="7">
    <source>
        <dbReference type="ARBA" id="ARBA00022927"/>
    </source>
</evidence>
<feature type="domain" description="Membrane insertase YidC/Oxa/ALB C-terminal" evidence="14">
    <location>
        <begin position="357"/>
        <end position="552"/>
    </location>
</feature>
<name>A0ABR5Y7W4_9SPHN</name>
<dbReference type="NCBIfam" id="TIGR03592">
    <property type="entry name" value="yidC_oxa1_cterm"/>
    <property type="match status" value="1"/>
</dbReference>
<feature type="transmembrane region" description="Helical" evidence="13">
    <location>
        <begin position="483"/>
        <end position="503"/>
    </location>
</feature>
<dbReference type="Pfam" id="PF02096">
    <property type="entry name" value="60KD_IMP"/>
    <property type="match status" value="1"/>
</dbReference>
<dbReference type="RefSeq" id="WP_066694561.1">
    <property type="nucleotide sequence ID" value="NZ_CP117025.1"/>
</dbReference>
<evidence type="ECO:0000256" key="13">
    <source>
        <dbReference type="HAMAP-Rule" id="MF_01810"/>
    </source>
</evidence>
<keyword evidence="4 13" id="KW-0813">Transport</keyword>
<keyword evidence="6 13" id="KW-0812">Transmembrane</keyword>
<feature type="transmembrane region" description="Helical" evidence="13">
    <location>
        <begin position="515"/>
        <end position="538"/>
    </location>
</feature>
<dbReference type="InterPro" id="IPR028053">
    <property type="entry name" value="Membr_insert_YidC_N"/>
</dbReference>
<dbReference type="InterPro" id="IPR038221">
    <property type="entry name" value="YidC_periplasmic_sf"/>
</dbReference>
<evidence type="ECO:0000313" key="16">
    <source>
        <dbReference type="EMBL" id="KZE08638.1"/>
    </source>
</evidence>
<evidence type="ECO:0000256" key="1">
    <source>
        <dbReference type="ARBA" id="ARBA00004429"/>
    </source>
</evidence>
<keyword evidence="10 13" id="KW-0143">Chaperone</keyword>
<evidence type="ECO:0000256" key="12">
    <source>
        <dbReference type="ARBA" id="ARBA00033342"/>
    </source>
</evidence>
<dbReference type="InterPro" id="IPR019998">
    <property type="entry name" value="Membr_insert_YidC"/>
</dbReference>
<evidence type="ECO:0000256" key="8">
    <source>
        <dbReference type="ARBA" id="ARBA00022989"/>
    </source>
</evidence>
<dbReference type="InterPro" id="IPR001708">
    <property type="entry name" value="YidC/ALB3/OXA1/COX18"/>
</dbReference>
<keyword evidence="7 13" id="KW-0653">Protein transport</keyword>
<reference evidence="17" key="1">
    <citation type="submission" date="2016-01" db="EMBL/GenBank/DDBJ databases">
        <title>Draft genome of Chromobacterium sp. F49.</title>
        <authorList>
            <person name="Hong K.W."/>
        </authorList>
    </citation>
    <scope>NUCLEOTIDE SEQUENCE [LARGE SCALE GENOMIC DNA]</scope>
    <source>
        <strain evidence="17">CN3</strain>
    </source>
</reference>
<gene>
    <name evidence="13" type="primary">yidC</name>
    <name evidence="16" type="ORF">AVT10_08020</name>
</gene>
<evidence type="ECO:0000256" key="2">
    <source>
        <dbReference type="ARBA" id="ARBA00010527"/>
    </source>
</evidence>
<feature type="transmembrane region" description="Helical" evidence="13">
    <location>
        <begin position="420"/>
        <end position="440"/>
    </location>
</feature>
<evidence type="ECO:0000256" key="6">
    <source>
        <dbReference type="ARBA" id="ARBA00022692"/>
    </source>
</evidence>
<dbReference type="NCBIfam" id="TIGR03593">
    <property type="entry name" value="yidC_nterm"/>
    <property type="match status" value="1"/>
</dbReference>
<protein>
    <recommendedName>
        <fullName evidence="3 13">Membrane protein insertase YidC</fullName>
    </recommendedName>
    <alternativeName>
        <fullName evidence="12 13">Foldase YidC</fullName>
    </alternativeName>
    <alternativeName>
        <fullName evidence="11 13">Membrane integrase YidC</fullName>
    </alternativeName>
    <alternativeName>
        <fullName evidence="13">Membrane protein YidC</fullName>
    </alternativeName>
</protein>
<dbReference type="Proteomes" id="UP000076609">
    <property type="component" value="Unassembled WGS sequence"/>
</dbReference>
<dbReference type="CDD" id="cd20070">
    <property type="entry name" value="5TM_YidC_Alb3"/>
    <property type="match status" value="1"/>
</dbReference>
<dbReference type="NCBIfam" id="NF002353">
    <property type="entry name" value="PRK01318.1-4"/>
    <property type="match status" value="1"/>
</dbReference>
<evidence type="ECO:0000256" key="11">
    <source>
        <dbReference type="ARBA" id="ARBA00033245"/>
    </source>
</evidence>
<dbReference type="Gene3D" id="2.70.98.90">
    <property type="match status" value="1"/>
</dbReference>
<dbReference type="PANTHER" id="PTHR12428:SF65">
    <property type="entry name" value="CYTOCHROME C OXIDASE ASSEMBLY PROTEIN COX18, MITOCHONDRIAL"/>
    <property type="match status" value="1"/>
</dbReference>
<dbReference type="Pfam" id="PF14849">
    <property type="entry name" value="YidC_periplas"/>
    <property type="match status" value="1"/>
</dbReference>
<dbReference type="CDD" id="cd19961">
    <property type="entry name" value="EcYidC-like_peri"/>
    <property type="match status" value="1"/>
</dbReference>
<comment type="similarity">
    <text evidence="2 13">Belongs to the OXA1/ALB3/YidC family. Type 1 subfamily.</text>
</comment>
<comment type="subcellular location">
    <subcellularLocation>
        <location evidence="1">Cell inner membrane</location>
        <topology evidence="1">Multi-pass membrane protein</topology>
    </subcellularLocation>
    <subcellularLocation>
        <location evidence="13">Cell membrane</location>
        <topology evidence="13">Multi-pass membrane protein</topology>
    </subcellularLocation>
</comment>
<comment type="subunit">
    <text evidence="13">Interacts with the Sec translocase complex via SecD. Specifically interacts with transmembrane segments of nascent integral membrane proteins during membrane integration.</text>
</comment>
<dbReference type="InterPro" id="IPR028055">
    <property type="entry name" value="YidC/Oxa/ALB_C"/>
</dbReference>
<evidence type="ECO:0000256" key="5">
    <source>
        <dbReference type="ARBA" id="ARBA00022475"/>
    </source>
</evidence>
<evidence type="ECO:0000259" key="14">
    <source>
        <dbReference type="Pfam" id="PF02096"/>
    </source>
</evidence>
<dbReference type="PRINTS" id="PR01900">
    <property type="entry name" value="YIDCPROTEIN"/>
</dbReference>
<comment type="caution">
    <text evidence="16">The sequence shown here is derived from an EMBL/GenBank/DDBJ whole genome shotgun (WGS) entry which is preliminary data.</text>
</comment>
<feature type="transmembrane region" description="Helical" evidence="13">
    <location>
        <begin position="349"/>
        <end position="368"/>
    </location>
</feature>
<keyword evidence="9 13" id="KW-0472">Membrane</keyword>
<evidence type="ECO:0000259" key="15">
    <source>
        <dbReference type="Pfam" id="PF14849"/>
    </source>
</evidence>
<accession>A0ABR5Y7W4</accession>
<evidence type="ECO:0000256" key="3">
    <source>
        <dbReference type="ARBA" id="ARBA00015325"/>
    </source>
</evidence>
<dbReference type="PANTHER" id="PTHR12428">
    <property type="entry name" value="OXA1"/>
    <property type="match status" value="1"/>
</dbReference>
<dbReference type="InterPro" id="IPR047196">
    <property type="entry name" value="YidC_ALB_C"/>
</dbReference>
<dbReference type="EMBL" id="LQQO01000063">
    <property type="protein sequence ID" value="KZE08638.1"/>
    <property type="molecule type" value="Genomic_DNA"/>
</dbReference>
<keyword evidence="5 13" id="KW-1003">Cell membrane</keyword>
<dbReference type="HAMAP" id="MF_01810">
    <property type="entry name" value="YidC_type1"/>
    <property type="match status" value="1"/>
</dbReference>
<evidence type="ECO:0000313" key="17">
    <source>
        <dbReference type="Proteomes" id="UP000076609"/>
    </source>
</evidence>
<organism evidence="16 17">
    <name type="scientific">Sphingomonas hankookensis</name>
    <dbReference type="NCBI Taxonomy" id="563996"/>
    <lineage>
        <taxon>Bacteria</taxon>
        <taxon>Pseudomonadati</taxon>
        <taxon>Pseudomonadota</taxon>
        <taxon>Alphaproteobacteria</taxon>
        <taxon>Sphingomonadales</taxon>
        <taxon>Sphingomonadaceae</taxon>
        <taxon>Sphingomonas</taxon>
    </lineage>
</organism>
<proteinExistence type="inferred from homology"/>
<comment type="function">
    <text evidence="13">Required for the insertion and/or proper folding and/or complex formation of integral membrane proteins into the membrane. Involved in integration of membrane proteins that insert both dependently and independently of the Sec translocase complex, as well as at least some lipoproteins. Aids folding of multispanning membrane proteins.</text>
</comment>
<evidence type="ECO:0000256" key="4">
    <source>
        <dbReference type="ARBA" id="ARBA00022448"/>
    </source>
</evidence>
<keyword evidence="17" id="KW-1185">Reference proteome</keyword>
<keyword evidence="8 13" id="KW-1133">Transmembrane helix</keyword>
<feature type="domain" description="Membrane insertase YidC N-terminal" evidence="15">
    <location>
        <begin position="75"/>
        <end position="345"/>
    </location>
</feature>